<sequence length="127" mass="14756">MEHCRFLAGLILAVLLSRVSPFKVSVEELEDRVFLSCNTSVLRIEGTMGIQLPHSRTLDLGKRILDPRGIYRCNATEEQSDKAPYMQVYYRTADTQILLENDQLYQPLRDRNDAQYSHLGENWPRKK</sequence>
<dbReference type="Ensembl" id="ENSCAFT00030015235.1">
    <property type="protein sequence ID" value="ENSCAFP00030013288.1"/>
    <property type="gene ID" value="ENSCAFG00030008240.1"/>
</dbReference>
<keyword evidence="6 16" id="KW-0732">Signal</keyword>
<comment type="subunit">
    <text evidence="15">The TCR-CD3 complex is composed of a CD3D/CD3E and a CD3G/CD3E heterodimers that preferentially associate with TCRalpha and TCRbeta, respectively, to form TCRalpha/CD3E/CD3G and TCRbeta/CD3G/CD3E trimers. In turn, the hexamer interacts with CD3Z homodimer to form the TCR-CD3 complex. Alternatively, TCRalpha and TCRbeta can be replaced by TCRgamma and TCRdelta. Interacts with coreceptors CD4 and CD8.</text>
</comment>
<feature type="chain" id="PRO_5044671595" description="T-cell surface glycoprotein CD3 delta chain" evidence="16">
    <location>
        <begin position="22"/>
        <end position="127"/>
    </location>
</feature>
<dbReference type="InterPro" id="IPR003110">
    <property type="entry name" value="Phos_immunorcpt_sig_ITAM"/>
</dbReference>
<evidence type="ECO:0000256" key="11">
    <source>
        <dbReference type="ARBA" id="ARBA00023157"/>
    </source>
</evidence>
<dbReference type="Pfam" id="PF02189">
    <property type="entry name" value="ITAM"/>
    <property type="match status" value="1"/>
</dbReference>
<evidence type="ECO:0000256" key="1">
    <source>
        <dbReference type="ARBA" id="ARBA00004251"/>
    </source>
</evidence>
<keyword evidence="7" id="KW-0391">Immunity</keyword>
<dbReference type="InterPro" id="IPR015484">
    <property type="entry name" value="CD3_esu/gsu/dsu"/>
</dbReference>
<dbReference type="Proteomes" id="UP000694542">
    <property type="component" value="Chromosome 5"/>
</dbReference>
<dbReference type="SUPFAM" id="SSF48726">
    <property type="entry name" value="Immunoglobulin"/>
    <property type="match status" value="1"/>
</dbReference>
<dbReference type="SMART" id="SM00077">
    <property type="entry name" value="ITAM"/>
    <property type="match status" value="1"/>
</dbReference>
<organism evidence="18 20">
    <name type="scientific">Canis lupus familiaris</name>
    <name type="common">Dog</name>
    <name type="synonym">Canis familiaris</name>
    <dbReference type="NCBI Taxonomy" id="9615"/>
    <lineage>
        <taxon>Eukaryota</taxon>
        <taxon>Metazoa</taxon>
        <taxon>Chordata</taxon>
        <taxon>Craniata</taxon>
        <taxon>Vertebrata</taxon>
        <taxon>Euteleostomi</taxon>
        <taxon>Mammalia</taxon>
        <taxon>Eutheria</taxon>
        <taxon>Laurasiatheria</taxon>
        <taxon>Carnivora</taxon>
        <taxon>Caniformia</taxon>
        <taxon>Canidae</taxon>
        <taxon>Canis</taxon>
    </lineage>
</organism>
<evidence type="ECO:0000256" key="3">
    <source>
        <dbReference type="ARBA" id="ARBA00022475"/>
    </source>
</evidence>
<dbReference type="AlphaFoldDB" id="A0A8C0MKU5"/>
<comment type="subcellular location">
    <subcellularLocation>
        <location evidence="1">Cell membrane</location>
        <topology evidence="1">Single-pass type I membrane protein</topology>
    </subcellularLocation>
</comment>
<proteinExistence type="predicted"/>
<dbReference type="InterPro" id="IPR032052">
    <property type="entry name" value="Ig_4"/>
</dbReference>
<evidence type="ECO:0000259" key="17">
    <source>
        <dbReference type="Pfam" id="PF16680"/>
    </source>
</evidence>
<evidence type="ECO:0000256" key="16">
    <source>
        <dbReference type="SAM" id="SignalP"/>
    </source>
</evidence>
<reference evidence="18" key="2">
    <citation type="submission" date="2019-03" db="EMBL/GenBank/DDBJ databases">
        <authorList>
            <person name="Warren W.C."/>
            <person name="Johnson G.S."/>
        </authorList>
    </citation>
    <scope>NUCLEOTIDE SEQUENCE [LARGE SCALE GENOMIC DNA]</scope>
    <source>
        <strain evidence="18">Basenji</strain>
    </source>
</reference>
<evidence type="ECO:0000256" key="9">
    <source>
        <dbReference type="ARBA" id="ARBA00023130"/>
    </source>
</evidence>
<evidence type="ECO:0000313" key="18">
    <source>
        <dbReference type="Ensembl" id="ENSCAFP00030013288.1"/>
    </source>
</evidence>
<dbReference type="GO" id="GO:0007166">
    <property type="term" value="P:cell surface receptor signaling pathway"/>
    <property type="evidence" value="ECO:0007669"/>
    <property type="project" value="InterPro"/>
</dbReference>
<evidence type="ECO:0000313" key="19">
    <source>
        <dbReference type="Ensembl" id="ENSCAFP00040001947.1"/>
    </source>
</evidence>
<evidence type="ECO:0000256" key="4">
    <source>
        <dbReference type="ARBA" id="ARBA00022553"/>
    </source>
</evidence>
<dbReference type="Ensembl" id="ENSCAFT00040002286.1">
    <property type="protein sequence ID" value="ENSCAFP00040001947.1"/>
    <property type="gene ID" value="ENSCAFG00040001222.1"/>
</dbReference>
<dbReference type="FunFam" id="2.60.40.10:FF:001361">
    <property type="entry name" value="T-cell surface glycoprotein CD3 delta chain"/>
    <property type="match status" value="1"/>
</dbReference>
<evidence type="ECO:0000256" key="13">
    <source>
        <dbReference type="ARBA" id="ARBA00023180"/>
    </source>
</evidence>
<dbReference type="GO" id="GO:0002250">
    <property type="term" value="P:adaptive immune response"/>
    <property type="evidence" value="ECO:0007669"/>
    <property type="project" value="UniProtKB-KW"/>
</dbReference>
<name>A0A8C0MKU5_CANLF</name>
<dbReference type="Proteomes" id="UP000694429">
    <property type="component" value="Chromosome 5"/>
</dbReference>
<keyword evidence="10" id="KW-0472">Membrane</keyword>
<dbReference type="PROSITE" id="PS51055">
    <property type="entry name" value="ITAM_1"/>
    <property type="match status" value="1"/>
</dbReference>
<evidence type="ECO:0000313" key="20">
    <source>
        <dbReference type="Proteomes" id="UP000694429"/>
    </source>
</evidence>
<evidence type="ECO:0000256" key="14">
    <source>
        <dbReference type="ARBA" id="ARBA00030628"/>
    </source>
</evidence>
<protein>
    <recommendedName>
        <fullName evidence="2">T-cell surface glycoprotein CD3 delta chain</fullName>
    </recommendedName>
    <alternativeName>
        <fullName evidence="14">T-cell receptor T3 delta chain</fullName>
    </alternativeName>
</protein>
<dbReference type="InterPro" id="IPR036179">
    <property type="entry name" value="Ig-like_dom_sf"/>
</dbReference>
<dbReference type="PANTHER" id="PTHR10570">
    <property type="entry name" value="T-CELL SURFACE GLYCOPROTEIN CD3 GAMMA CHAIN / DELTA CHAIN"/>
    <property type="match status" value="1"/>
</dbReference>
<keyword evidence="9" id="KW-1064">Adaptive immunity</keyword>
<dbReference type="GO" id="GO:0004888">
    <property type="term" value="F:transmembrane signaling receptor activity"/>
    <property type="evidence" value="ECO:0007669"/>
    <property type="project" value="InterPro"/>
</dbReference>
<feature type="domain" description="CD3 gamma/delta subunit Ig-like" evidence="17">
    <location>
        <begin position="30"/>
        <end position="91"/>
    </location>
</feature>
<dbReference type="Gene3D" id="2.60.40.10">
    <property type="entry name" value="Immunoglobulins"/>
    <property type="match status" value="1"/>
</dbReference>
<keyword evidence="12" id="KW-0675">Receptor</keyword>
<feature type="signal peptide" evidence="16">
    <location>
        <begin position="1"/>
        <end position="21"/>
    </location>
</feature>
<keyword evidence="5" id="KW-0812">Transmembrane</keyword>
<evidence type="ECO:0000256" key="10">
    <source>
        <dbReference type="ARBA" id="ARBA00023136"/>
    </source>
</evidence>
<keyword evidence="11" id="KW-1015">Disulfide bond</keyword>
<dbReference type="GO" id="GO:0042105">
    <property type="term" value="C:alpha-beta T cell receptor complex"/>
    <property type="evidence" value="ECO:0007669"/>
    <property type="project" value="UniProtKB-ARBA"/>
</dbReference>
<evidence type="ECO:0000256" key="7">
    <source>
        <dbReference type="ARBA" id="ARBA00022859"/>
    </source>
</evidence>
<dbReference type="Pfam" id="PF16680">
    <property type="entry name" value="Ig_4"/>
    <property type="match status" value="1"/>
</dbReference>
<reference evidence="18" key="3">
    <citation type="submission" date="2025-05" db="UniProtKB">
        <authorList>
            <consortium name="Ensembl"/>
        </authorList>
    </citation>
    <scope>IDENTIFICATION</scope>
</reference>
<dbReference type="PANTHER" id="PTHR10570:SF5">
    <property type="entry name" value="T-CELL SURFACE GLYCOPROTEIN CD3 DELTA CHAIN"/>
    <property type="match status" value="1"/>
</dbReference>
<dbReference type="OrthoDB" id="8941324at2759"/>
<evidence type="ECO:0000256" key="5">
    <source>
        <dbReference type="ARBA" id="ARBA00022692"/>
    </source>
</evidence>
<keyword evidence="4" id="KW-0597">Phosphoprotein</keyword>
<dbReference type="InterPro" id="IPR013783">
    <property type="entry name" value="Ig-like_fold"/>
</dbReference>
<evidence type="ECO:0000256" key="12">
    <source>
        <dbReference type="ARBA" id="ARBA00023170"/>
    </source>
</evidence>
<evidence type="ECO:0000256" key="8">
    <source>
        <dbReference type="ARBA" id="ARBA00022989"/>
    </source>
</evidence>
<keyword evidence="13" id="KW-0325">Glycoprotein</keyword>
<accession>A0A8C0MKU5</accession>
<evidence type="ECO:0000256" key="6">
    <source>
        <dbReference type="ARBA" id="ARBA00022729"/>
    </source>
</evidence>
<evidence type="ECO:0000256" key="2">
    <source>
        <dbReference type="ARBA" id="ARBA00014256"/>
    </source>
</evidence>
<keyword evidence="8" id="KW-1133">Transmembrane helix</keyword>
<gene>
    <name evidence="18" type="primary">CD3D</name>
</gene>
<reference evidence="19" key="1">
    <citation type="submission" date="2018-10" db="EMBL/GenBank/DDBJ databases">
        <title>De novo assembly of a Great Dane genome.</title>
        <authorList>
            <person name="Kidd J.M."/>
            <person name="Pendleton A.L."/>
            <person name="Shen F."/>
            <person name="Emery S."/>
        </authorList>
    </citation>
    <scope>NUCLEOTIDE SEQUENCE [LARGE SCALE GENOMIC DNA]</scope>
    <source>
        <strain evidence="19">Great Dane</strain>
    </source>
</reference>
<evidence type="ECO:0000256" key="15">
    <source>
        <dbReference type="ARBA" id="ARBA00047083"/>
    </source>
</evidence>
<keyword evidence="3" id="KW-1003">Cell membrane</keyword>